<evidence type="ECO:0000256" key="4">
    <source>
        <dbReference type="ARBA" id="ARBA00022989"/>
    </source>
</evidence>
<dbReference type="GO" id="GO:0001653">
    <property type="term" value="F:peptide receptor activity"/>
    <property type="evidence" value="ECO:0007669"/>
    <property type="project" value="TreeGrafter"/>
</dbReference>
<dbReference type="GO" id="GO:0035556">
    <property type="term" value="P:intracellular signal transduction"/>
    <property type="evidence" value="ECO:0007669"/>
    <property type="project" value="InterPro"/>
</dbReference>
<dbReference type="Pfam" id="PF00211">
    <property type="entry name" value="Guanylate_cyc"/>
    <property type="match status" value="1"/>
</dbReference>
<dbReference type="EMBL" id="MKHE01000015">
    <property type="protein sequence ID" value="OWK08054.1"/>
    <property type="molecule type" value="Genomic_DNA"/>
</dbReference>
<dbReference type="SUPFAM" id="SSF55073">
    <property type="entry name" value="Nucleotide cyclase"/>
    <property type="match status" value="1"/>
</dbReference>
<reference evidence="8 9" key="1">
    <citation type="journal article" date="2018" name="Mol. Genet. Genomics">
        <title>The red deer Cervus elaphus genome CerEla1.0: sequencing, annotating, genes, and chromosomes.</title>
        <authorList>
            <person name="Bana N.A."/>
            <person name="Nyiri A."/>
            <person name="Nagy J."/>
            <person name="Frank K."/>
            <person name="Nagy T."/>
            <person name="Steger V."/>
            <person name="Schiller M."/>
            <person name="Lakatos P."/>
            <person name="Sugar L."/>
            <person name="Horn P."/>
            <person name="Barta E."/>
            <person name="Orosz L."/>
        </authorList>
    </citation>
    <scope>NUCLEOTIDE SEQUENCE [LARGE SCALE GENOMIC DNA]</scope>
    <source>
        <strain evidence="8">Hungarian</strain>
    </source>
</reference>
<dbReference type="InterPro" id="IPR001054">
    <property type="entry name" value="A/G_cyclase"/>
</dbReference>
<organism evidence="8 9">
    <name type="scientific">Cervus elaphus hippelaphus</name>
    <name type="common">European red deer</name>
    <dbReference type="NCBI Taxonomy" id="46360"/>
    <lineage>
        <taxon>Eukaryota</taxon>
        <taxon>Metazoa</taxon>
        <taxon>Chordata</taxon>
        <taxon>Craniata</taxon>
        <taxon>Vertebrata</taxon>
        <taxon>Euteleostomi</taxon>
        <taxon>Mammalia</taxon>
        <taxon>Eutheria</taxon>
        <taxon>Laurasiatheria</taxon>
        <taxon>Artiodactyla</taxon>
        <taxon>Ruminantia</taxon>
        <taxon>Pecora</taxon>
        <taxon>Cervidae</taxon>
        <taxon>Cervinae</taxon>
        <taxon>Cervus</taxon>
    </lineage>
</organism>
<comment type="subcellular location">
    <subcellularLocation>
        <location evidence="1">Membrane</location>
    </subcellularLocation>
</comment>
<dbReference type="PROSITE" id="PS50125">
    <property type="entry name" value="GUANYLATE_CYCLASE_2"/>
    <property type="match status" value="1"/>
</dbReference>
<evidence type="ECO:0000313" key="9">
    <source>
        <dbReference type="Proteomes" id="UP000242450"/>
    </source>
</evidence>
<keyword evidence="2" id="KW-0812">Transmembrane</keyword>
<dbReference type="GO" id="GO:0000166">
    <property type="term" value="F:nucleotide binding"/>
    <property type="evidence" value="ECO:0007669"/>
    <property type="project" value="UniProtKB-KW"/>
</dbReference>
<dbReference type="PANTHER" id="PTHR11920">
    <property type="entry name" value="GUANYLYL CYCLASE"/>
    <property type="match status" value="1"/>
</dbReference>
<name>A0A212CQD7_CEREH</name>
<dbReference type="Gene3D" id="3.30.70.1230">
    <property type="entry name" value="Nucleotide cyclase"/>
    <property type="match status" value="1"/>
</dbReference>
<evidence type="ECO:0000256" key="5">
    <source>
        <dbReference type="ARBA" id="ARBA00023136"/>
    </source>
</evidence>
<evidence type="ECO:0000256" key="6">
    <source>
        <dbReference type="ARBA" id="ARBA00023239"/>
    </source>
</evidence>
<sequence>MPRYCLSGDTVNVVSRRESSSLPLRIQVSQSTAGILLALGGYDLQKRGTIPVKGKGEQTKFWLKGKEDFTIPLPEFAEEEAEVPEIF</sequence>
<gene>
    <name evidence="8" type="ORF">Celaphus_00008692</name>
</gene>
<dbReference type="AlphaFoldDB" id="A0A212CQD7"/>
<protein>
    <recommendedName>
        <fullName evidence="7">Guanylate cyclase domain-containing protein</fullName>
    </recommendedName>
</protein>
<evidence type="ECO:0000259" key="7">
    <source>
        <dbReference type="PROSITE" id="PS50125"/>
    </source>
</evidence>
<keyword evidence="6" id="KW-0456">Lyase</keyword>
<dbReference type="Proteomes" id="UP000242450">
    <property type="component" value="Chromosome 15"/>
</dbReference>
<evidence type="ECO:0000313" key="8">
    <source>
        <dbReference type="EMBL" id="OWK08054.1"/>
    </source>
</evidence>
<dbReference type="GO" id="GO:0004383">
    <property type="term" value="F:guanylate cyclase activity"/>
    <property type="evidence" value="ECO:0007669"/>
    <property type="project" value="TreeGrafter"/>
</dbReference>
<feature type="domain" description="Guanylate cyclase" evidence="7">
    <location>
        <begin position="1"/>
        <end position="18"/>
    </location>
</feature>
<dbReference type="GO" id="GO:0007168">
    <property type="term" value="P:receptor guanylyl cyclase signaling pathway"/>
    <property type="evidence" value="ECO:0007669"/>
    <property type="project" value="TreeGrafter"/>
</dbReference>
<dbReference type="InterPro" id="IPR050401">
    <property type="entry name" value="Cyclic_nucleotide_synthase"/>
</dbReference>
<dbReference type="GO" id="GO:0005886">
    <property type="term" value="C:plasma membrane"/>
    <property type="evidence" value="ECO:0007669"/>
    <property type="project" value="TreeGrafter"/>
</dbReference>
<proteinExistence type="predicted"/>
<dbReference type="InterPro" id="IPR029787">
    <property type="entry name" value="Nucleotide_cyclase"/>
</dbReference>
<evidence type="ECO:0000256" key="3">
    <source>
        <dbReference type="ARBA" id="ARBA00022741"/>
    </source>
</evidence>
<dbReference type="PANTHER" id="PTHR11920:SF500">
    <property type="entry name" value="GUANYLATE CYCLASE 2G"/>
    <property type="match status" value="1"/>
</dbReference>
<comment type="caution">
    <text evidence="8">The sequence shown here is derived from an EMBL/GenBank/DDBJ whole genome shotgun (WGS) entry which is preliminary data.</text>
</comment>
<keyword evidence="4" id="KW-1133">Transmembrane helix</keyword>
<evidence type="ECO:0000256" key="1">
    <source>
        <dbReference type="ARBA" id="ARBA00004370"/>
    </source>
</evidence>
<keyword evidence="9" id="KW-1185">Reference proteome</keyword>
<dbReference type="GO" id="GO:0004016">
    <property type="term" value="F:adenylate cyclase activity"/>
    <property type="evidence" value="ECO:0007669"/>
    <property type="project" value="TreeGrafter"/>
</dbReference>
<evidence type="ECO:0000256" key="2">
    <source>
        <dbReference type="ARBA" id="ARBA00022692"/>
    </source>
</evidence>
<accession>A0A212CQD7</accession>
<dbReference type="OrthoDB" id="1890790at2759"/>
<keyword evidence="5" id="KW-0472">Membrane</keyword>
<keyword evidence="3" id="KW-0547">Nucleotide-binding</keyword>